<dbReference type="RefSeq" id="WP_046904368.1">
    <property type="nucleotide sequence ID" value="NZ_CP011452.2"/>
</dbReference>
<dbReference type="InterPro" id="IPR050273">
    <property type="entry name" value="GppA/Ppx_hydrolase"/>
</dbReference>
<dbReference type="SUPFAM" id="SSF53067">
    <property type="entry name" value="Actin-like ATPase domain"/>
    <property type="match status" value="2"/>
</dbReference>
<dbReference type="Gene3D" id="3.30.420.150">
    <property type="entry name" value="Exopolyphosphatase. Domain 2"/>
    <property type="match status" value="1"/>
</dbReference>
<dbReference type="InterPro" id="IPR043129">
    <property type="entry name" value="ATPase_NBD"/>
</dbReference>
<accession>A0A0F7KXI3</accession>
<proteinExistence type="predicted"/>
<gene>
    <name evidence="1" type="primary">gppA</name>
    <name evidence="1" type="ORF">WYH_02904</name>
</gene>
<dbReference type="Pfam" id="PF02541">
    <property type="entry name" value="Ppx-GppA"/>
    <property type="match status" value="1"/>
</dbReference>
<sequence>MTGRAGSRRLHPSGDRPDRAVIDIGSNTVRLVIYAGSRRAPDVWLNEKVSARLGRELSATGRMPDKAIQLALSALGRFATIVSDIDIDDVQTVATAAVRDAENGPEFLEQVRAMGLEPRLLSGEEEARAAAHGVIGAFPGARGTVADLGGGSLELVQIENGECHDGVSLPLGTLRLPGLREDGPESFNAAVERELTRAGWAAEHPGPLYMVGGTWRALAAYALNKSNSPITDPHSLRLDADAADKIARKIARAAPGELAAISGISSSRAAALPDAAAMLRVMLNDLRPDGIVFSSWGLREGLLFQKLAAGVRGQDPLLAAMSHFAIPRGGSVTLATLIAAWTADASTPNGHGAERLRLAATMLALAAARIEPNLRLRTAYGWAMDKRWVGIGLADRARLAAALRAACGKPSIPSELLDLADEPTLREAAGWGLAIRLCRRLGGGSRVSVLTSKLQRRGEKLVLWIDESRRQLATESVASDLKSLSQWLGLEHEMRIGEPAELHPAD</sequence>
<name>A0A0F7KXI3_9SPHN</name>
<evidence type="ECO:0000313" key="2">
    <source>
        <dbReference type="Proteomes" id="UP000034392"/>
    </source>
</evidence>
<dbReference type="CDD" id="cd24052">
    <property type="entry name" value="ASKHA_NBD_HpPPX-GppA-like"/>
    <property type="match status" value="1"/>
</dbReference>
<keyword evidence="2" id="KW-1185">Reference proteome</keyword>
<dbReference type="Proteomes" id="UP000034392">
    <property type="component" value="Chromosome"/>
</dbReference>
<dbReference type="PANTHER" id="PTHR30005">
    <property type="entry name" value="EXOPOLYPHOSPHATASE"/>
    <property type="match status" value="1"/>
</dbReference>
<dbReference type="STRING" id="1267766.WYH_02904"/>
<dbReference type="OrthoDB" id="3698573at2"/>
<dbReference type="EC" id="3.6.1.40" evidence="1"/>
<reference evidence="1" key="1">
    <citation type="submission" date="2015-05" db="EMBL/GenBank/DDBJ databases">
        <title>The complete genome of Altererythrobacter atlanticus strain 26DY36.</title>
        <authorList>
            <person name="Wu Y.-H."/>
            <person name="Cheng H."/>
            <person name="Wu X.-W."/>
        </authorList>
    </citation>
    <scope>NUCLEOTIDE SEQUENCE [LARGE SCALE GENOMIC DNA]</scope>
    <source>
        <strain evidence="1">26DY36</strain>
    </source>
</reference>
<dbReference type="AlphaFoldDB" id="A0A0F7KXI3"/>
<dbReference type="Gene3D" id="1.10.3210.10">
    <property type="entry name" value="Hypothetical protein af1432"/>
    <property type="match status" value="1"/>
</dbReference>
<keyword evidence="1" id="KW-0378">Hydrolase</keyword>
<dbReference type="PATRIC" id="fig|1267766.3.peg.2942"/>
<organism evidence="1 2">
    <name type="scientific">Croceibacterium atlanticum</name>
    <dbReference type="NCBI Taxonomy" id="1267766"/>
    <lineage>
        <taxon>Bacteria</taxon>
        <taxon>Pseudomonadati</taxon>
        <taxon>Pseudomonadota</taxon>
        <taxon>Alphaproteobacteria</taxon>
        <taxon>Sphingomonadales</taxon>
        <taxon>Erythrobacteraceae</taxon>
        <taxon>Croceibacterium</taxon>
    </lineage>
</organism>
<dbReference type="GO" id="GO:0008894">
    <property type="term" value="F:guanosine-5'-triphosphate,3'-diphosphate diphosphatase activity"/>
    <property type="evidence" value="ECO:0007669"/>
    <property type="project" value="UniProtKB-EC"/>
</dbReference>
<dbReference type="Gene3D" id="3.30.420.40">
    <property type="match status" value="1"/>
</dbReference>
<dbReference type="KEGG" id="aay:WYH_02904"/>
<dbReference type="EMBL" id="CP011452">
    <property type="protein sequence ID" value="AKH43931.1"/>
    <property type="molecule type" value="Genomic_DNA"/>
</dbReference>
<dbReference type="InterPro" id="IPR003695">
    <property type="entry name" value="Ppx_GppA_N"/>
</dbReference>
<evidence type="ECO:0000313" key="1">
    <source>
        <dbReference type="EMBL" id="AKH43931.1"/>
    </source>
</evidence>
<dbReference type="PANTHER" id="PTHR30005:SF0">
    <property type="entry name" value="RETROGRADE REGULATION PROTEIN 2"/>
    <property type="match status" value="1"/>
</dbReference>
<protein>
    <submittedName>
        <fullName evidence="1">Guanosine-5'-triphosphate,3'-diphosphate pyrophosphatase</fullName>
        <ecNumber evidence="1">3.6.1.40</ecNumber>
    </submittedName>
</protein>